<protein>
    <submittedName>
        <fullName evidence="1">Uncharacterized protein</fullName>
    </submittedName>
</protein>
<dbReference type="PATRIC" id="fig|1410657.5.peg.1808"/>
<proteinExistence type="predicted"/>
<dbReference type="AlphaFoldDB" id="A0A0R2H175"/>
<accession>A0A0R2H175</accession>
<evidence type="ECO:0000313" key="1">
    <source>
        <dbReference type="EMBL" id="KRN46729.1"/>
    </source>
</evidence>
<reference evidence="1 2" key="1">
    <citation type="journal article" date="2015" name="Genome Announc.">
        <title>Expanding the biotechnology potential of lactobacilli through comparative genomics of 213 strains and associated genera.</title>
        <authorList>
            <person name="Sun Z."/>
            <person name="Harris H.M."/>
            <person name="McCann A."/>
            <person name="Guo C."/>
            <person name="Argimon S."/>
            <person name="Zhang W."/>
            <person name="Yang X."/>
            <person name="Jeffery I.B."/>
            <person name="Cooney J.C."/>
            <person name="Kagawa T.F."/>
            <person name="Liu W."/>
            <person name="Song Y."/>
            <person name="Salvetti E."/>
            <person name="Wrobel A."/>
            <person name="Rasinkangas P."/>
            <person name="Parkhill J."/>
            <person name="Rea M.C."/>
            <person name="O'Sullivan O."/>
            <person name="Ritari J."/>
            <person name="Douillard F.P."/>
            <person name="Paul Ross R."/>
            <person name="Yang R."/>
            <person name="Briner A.E."/>
            <person name="Felis G.E."/>
            <person name="de Vos W.M."/>
            <person name="Barrangou R."/>
            <person name="Klaenhammer T.R."/>
            <person name="Caufield P.W."/>
            <person name="Cui Y."/>
            <person name="Zhang H."/>
            <person name="O'Toole P.W."/>
        </authorList>
    </citation>
    <scope>NUCLEOTIDE SEQUENCE [LARGE SCALE GENOMIC DNA]</scope>
    <source>
        <strain evidence="1 2">DSM 20405</strain>
    </source>
</reference>
<evidence type="ECO:0000313" key="2">
    <source>
        <dbReference type="Proteomes" id="UP000051841"/>
    </source>
</evidence>
<gene>
    <name evidence="1" type="ORF">IV49_GL001752</name>
</gene>
<organism evidence="1 2">
    <name type="scientific">Kandleria vitulina DSM 20405</name>
    <dbReference type="NCBI Taxonomy" id="1410657"/>
    <lineage>
        <taxon>Bacteria</taxon>
        <taxon>Bacillati</taxon>
        <taxon>Bacillota</taxon>
        <taxon>Erysipelotrichia</taxon>
        <taxon>Erysipelotrichales</taxon>
        <taxon>Coprobacillaceae</taxon>
        <taxon>Kandleria</taxon>
    </lineage>
</organism>
<dbReference type="Proteomes" id="UP000051841">
    <property type="component" value="Unassembled WGS sequence"/>
</dbReference>
<keyword evidence="2" id="KW-1185">Reference proteome</keyword>
<dbReference type="EMBL" id="JQBL01000059">
    <property type="protein sequence ID" value="KRN46729.1"/>
    <property type="molecule type" value="Genomic_DNA"/>
</dbReference>
<name>A0A0R2H175_9FIRM</name>
<comment type="caution">
    <text evidence="1">The sequence shown here is derived from an EMBL/GenBank/DDBJ whole genome shotgun (WGS) entry which is preliminary data.</text>
</comment>
<sequence>MRLCGARTKQDYLVESALYQRVVAKGNPMMMVQFQNDLIHIQEELMRINSIDEMDEELLTPIRTMLEILEAFKNEKES</sequence>